<dbReference type="Gene3D" id="1.10.287.130">
    <property type="match status" value="1"/>
</dbReference>
<dbReference type="Pfam" id="PF00512">
    <property type="entry name" value="HisKA"/>
    <property type="match status" value="1"/>
</dbReference>
<dbReference type="SMART" id="SM00388">
    <property type="entry name" value="HisKA"/>
    <property type="match status" value="1"/>
</dbReference>
<dbReference type="EC" id="2.7.13.3" evidence="2"/>
<keyword evidence="11" id="KW-1185">Reference proteome</keyword>
<evidence type="ECO:0000256" key="4">
    <source>
        <dbReference type="ARBA" id="ARBA00022679"/>
    </source>
</evidence>
<feature type="transmembrane region" description="Helical" evidence="8">
    <location>
        <begin position="138"/>
        <end position="160"/>
    </location>
</feature>
<dbReference type="SUPFAM" id="SSF47384">
    <property type="entry name" value="Homodimeric domain of signal transducing histidine kinase"/>
    <property type="match status" value="1"/>
</dbReference>
<keyword evidence="3" id="KW-0597">Phosphoprotein</keyword>
<evidence type="ECO:0000313" key="11">
    <source>
        <dbReference type="Proteomes" id="UP000069241"/>
    </source>
</evidence>
<comment type="catalytic activity">
    <reaction evidence="1">
        <text>ATP + protein L-histidine = ADP + protein N-phospho-L-histidine.</text>
        <dbReference type="EC" id="2.7.13.3"/>
    </reaction>
</comment>
<feature type="domain" description="Histidine kinase" evidence="9">
    <location>
        <begin position="227"/>
        <end position="477"/>
    </location>
</feature>
<dbReference type="Proteomes" id="UP000069241">
    <property type="component" value="Chromosome"/>
</dbReference>
<evidence type="ECO:0000256" key="3">
    <source>
        <dbReference type="ARBA" id="ARBA00022553"/>
    </source>
</evidence>
<evidence type="ECO:0000256" key="1">
    <source>
        <dbReference type="ARBA" id="ARBA00000085"/>
    </source>
</evidence>
<dbReference type="SMART" id="SM00387">
    <property type="entry name" value="HATPase_c"/>
    <property type="match status" value="1"/>
</dbReference>
<feature type="transmembrane region" description="Helical" evidence="8">
    <location>
        <begin position="12"/>
        <end position="34"/>
    </location>
</feature>
<reference evidence="11" key="1">
    <citation type="submission" date="2016-02" db="EMBL/GenBank/DDBJ databases">
        <authorList>
            <person name="Holder M.E."/>
            <person name="Ajami N.J."/>
            <person name="Petrosino J.F."/>
        </authorList>
    </citation>
    <scope>NUCLEOTIDE SEQUENCE [LARGE SCALE GENOMIC DNA]</scope>
    <source>
        <strain evidence="11">CCUG 45958</strain>
    </source>
</reference>
<dbReference type="RefSeq" id="WP_062253106.1">
    <property type="nucleotide sequence ID" value="NZ_CP014229.1"/>
</dbReference>
<evidence type="ECO:0000256" key="8">
    <source>
        <dbReference type="SAM" id="Phobius"/>
    </source>
</evidence>
<keyword evidence="4" id="KW-0808">Transferase</keyword>
<accession>A0A109W4K2</accession>
<proteinExistence type="predicted"/>
<keyword evidence="7 8" id="KW-1133">Transmembrane helix</keyword>
<evidence type="ECO:0000313" key="10">
    <source>
        <dbReference type="EMBL" id="AMD90501.1"/>
    </source>
</evidence>
<dbReference type="InterPro" id="IPR036890">
    <property type="entry name" value="HATPase_C_sf"/>
</dbReference>
<dbReference type="GO" id="GO:0005886">
    <property type="term" value="C:plasma membrane"/>
    <property type="evidence" value="ECO:0007669"/>
    <property type="project" value="TreeGrafter"/>
</dbReference>
<evidence type="ECO:0000256" key="5">
    <source>
        <dbReference type="ARBA" id="ARBA00022692"/>
    </source>
</evidence>
<dbReference type="InterPro" id="IPR036097">
    <property type="entry name" value="HisK_dim/P_sf"/>
</dbReference>
<dbReference type="GO" id="GO:0000155">
    <property type="term" value="F:phosphorelay sensor kinase activity"/>
    <property type="evidence" value="ECO:0007669"/>
    <property type="project" value="InterPro"/>
</dbReference>
<evidence type="ECO:0000259" key="9">
    <source>
        <dbReference type="PROSITE" id="PS50109"/>
    </source>
</evidence>
<dbReference type="AlphaFoldDB" id="A0A109W4K2"/>
<dbReference type="Pfam" id="PF02518">
    <property type="entry name" value="HATPase_c"/>
    <property type="match status" value="1"/>
</dbReference>
<sequence>MRQGASIRQRMLAAFVLLALGMGLTLGLVGLFSYDRLGAYLVSWHARPVMEALIEAERRAWEAEDRGRRNLYYGEDLAAAMHWRFLVGKQIPPAWEELPDGLHFFKQMEEFVLLVRRNGVVYALSGRTGAFQALKARLGGLLLLCAAAGLAVAVLLAVLLSRRLTRPLSRLTGAVESRDPRDPAAVTPVPPDILGLEDEVGVLARALAAREADLQRFVRRESFFTGDVSHELRTPLTVMQGGLEILELRLAALSETSGNAELMAVVERLSRTTARMSATVRTLLLLARRPEDIERGPLDLSGQMRGLIRGGERGGLLRLAGPEANGPGKGGGERGAASLPVDGGPALLFADVADGVQAVGQKELAAIVFKNLLDNACRYTENGRVYLRLTPEMLEVRNSGRIPGDLDIFARGVRGPQANCAGDPARSGHERAAGSAGSGLGLSLALRACEHLGWRLERDRVAPREESVFRVFFPPLRAEEGDRE</sequence>
<evidence type="ECO:0000256" key="7">
    <source>
        <dbReference type="ARBA" id="ARBA00022989"/>
    </source>
</evidence>
<dbReference type="STRING" id="44742.AXF13_10440"/>
<keyword evidence="8" id="KW-0472">Membrane</keyword>
<dbReference type="PANTHER" id="PTHR45436">
    <property type="entry name" value="SENSOR HISTIDINE KINASE YKOH"/>
    <property type="match status" value="1"/>
</dbReference>
<name>A0A109W4K2_9BACT</name>
<dbReference type="PANTHER" id="PTHR45436:SF16">
    <property type="entry name" value="HISTIDINE KINASE"/>
    <property type="match status" value="1"/>
</dbReference>
<dbReference type="InterPro" id="IPR005467">
    <property type="entry name" value="His_kinase_dom"/>
</dbReference>
<organism evidence="10 11">
    <name type="scientific">Desulfovibrio fairfieldensis</name>
    <dbReference type="NCBI Taxonomy" id="44742"/>
    <lineage>
        <taxon>Bacteria</taxon>
        <taxon>Pseudomonadati</taxon>
        <taxon>Thermodesulfobacteriota</taxon>
        <taxon>Desulfovibrionia</taxon>
        <taxon>Desulfovibrionales</taxon>
        <taxon>Desulfovibrionaceae</taxon>
        <taxon>Desulfovibrio</taxon>
    </lineage>
</organism>
<evidence type="ECO:0000256" key="6">
    <source>
        <dbReference type="ARBA" id="ARBA00022777"/>
    </source>
</evidence>
<gene>
    <name evidence="10" type="ORF">AXF13_10440</name>
</gene>
<dbReference type="PROSITE" id="PS50109">
    <property type="entry name" value="HIS_KIN"/>
    <property type="match status" value="1"/>
</dbReference>
<dbReference type="InterPro" id="IPR050428">
    <property type="entry name" value="TCS_sensor_his_kinase"/>
</dbReference>
<dbReference type="Gene3D" id="6.10.340.10">
    <property type="match status" value="1"/>
</dbReference>
<keyword evidence="5 8" id="KW-0812">Transmembrane</keyword>
<dbReference type="KEGG" id="dfi:AXF13_10440"/>
<dbReference type="CDD" id="cd00082">
    <property type="entry name" value="HisKA"/>
    <property type="match status" value="1"/>
</dbReference>
<dbReference type="EMBL" id="CP014229">
    <property type="protein sequence ID" value="AMD90501.1"/>
    <property type="molecule type" value="Genomic_DNA"/>
</dbReference>
<protein>
    <recommendedName>
        <fullName evidence="2">histidine kinase</fullName>
        <ecNumber evidence="2">2.7.13.3</ecNumber>
    </recommendedName>
</protein>
<dbReference type="InterPro" id="IPR003594">
    <property type="entry name" value="HATPase_dom"/>
</dbReference>
<dbReference type="Gene3D" id="3.30.565.10">
    <property type="entry name" value="Histidine kinase-like ATPase, C-terminal domain"/>
    <property type="match status" value="1"/>
</dbReference>
<dbReference type="InterPro" id="IPR003661">
    <property type="entry name" value="HisK_dim/P_dom"/>
</dbReference>
<evidence type="ECO:0000256" key="2">
    <source>
        <dbReference type="ARBA" id="ARBA00012438"/>
    </source>
</evidence>
<keyword evidence="6 10" id="KW-0418">Kinase</keyword>
<dbReference type="SUPFAM" id="SSF55874">
    <property type="entry name" value="ATPase domain of HSP90 chaperone/DNA topoisomerase II/histidine kinase"/>
    <property type="match status" value="1"/>
</dbReference>